<accession>A0ACC1M2L0</accession>
<proteinExistence type="predicted"/>
<name>A0ACC1M2L0_9FUNG</name>
<dbReference type="EMBL" id="JANBVB010000497">
    <property type="protein sequence ID" value="KAJ2893796.1"/>
    <property type="molecule type" value="Genomic_DNA"/>
</dbReference>
<evidence type="ECO:0000313" key="1">
    <source>
        <dbReference type="EMBL" id="KAJ2893796.1"/>
    </source>
</evidence>
<evidence type="ECO:0000313" key="2">
    <source>
        <dbReference type="Proteomes" id="UP001139981"/>
    </source>
</evidence>
<keyword evidence="2" id="KW-1185">Reference proteome</keyword>
<sequence length="559" mass="59921">MSPRQHTVETGREAAKPAYTASVVVGEEQPVRVELETEPPQRKPGRPRLDISSNFQDTGEMANNSHRLVWCIACIKSGRPLFKRDRMPARGDLMQRHLQTCKYVEESVRERFRPAPRSGSVSSSGGESRARIASVLSEPVPLTNNHSNNNNNNNPHQHDQRHRHHQNTTDTAAAVDSSYQQGSQRLGKSPVTLPPIATAVSMSPMVNSGPGSLNMPLPLPLPLRQSPYSLGGGHSPSNPENHLPRIQSPHIRSAASVELPPISRRHHPYLGRPELLGSSGPNNSHYHHHRGSPGLRILPSPQRLGAQVSPVSSTRTPSSVHTSPSLPSVTGTAAPLNPLRRKLRAGSPALGIVLQIASADSARLAARLGYDWACIDVSEEHFARTGVGSSVMASMVAAVSSASAFCAAVVRIPYGPHWAGNLWAAVEAGAHAVIVPEVHDRKHMHTVVTECRRAAAAVQPSADVLVIPQIDDPEDVYEILEVEGVDVVLITAASAASPAIADHMLRAVQYRTVSVGADCRDAGVARRIIAQGFHMAAVAVDVDLLQAAAADQLRLAQAP</sequence>
<gene>
    <name evidence="1" type="ORF">IWW38_002764</name>
</gene>
<protein>
    <submittedName>
        <fullName evidence="1">Uncharacterized protein</fullName>
    </submittedName>
</protein>
<comment type="caution">
    <text evidence="1">The sequence shown here is derived from an EMBL/GenBank/DDBJ whole genome shotgun (WGS) entry which is preliminary data.</text>
</comment>
<dbReference type="Proteomes" id="UP001139981">
    <property type="component" value="Unassembled WGS sequence"/>
</dbReference>
<organism evidence="1 2">
    <name type="scientific">Coemansia aciculifera</name>
    <dbReference type="NCBI Taxonomy" id="417176"/>
    <lineage>
        <taxon>Eukaryota</taxon>
        <taxon>Fungi</taxon>
        <taxon>Fungi incertae sedis</taxon>
        <taxon>Zoopagomycota</taxon>
        <taxon>Kickxellomycotina</taxon>
        <taxon>Kickxellomycetes</taxon>
        <taxon>Kickxellales</taxon>
        <taxon>Kickxellaceae</taxon>
        <taxon>Coemansia</taxon>
    </lineage>
</organism>
<reference evidence="1" key="1">
    <citation type="submission" date="2022-07" db="EMBL/GenBank/DDBJ databases">
        <title>Phylogenomic reconstructions and comparative analyses of Kickxellomycotina fungi.</title>
        <authorList>
            <person name="Reynolds N.K."/>
            <person name="Stajich J.E."/>
            <person name="Barry K."/>
            <person name="Grigoriev I.V."/>
            <person name="Crous P."/>
            <person name="Smith M.E."/>
        </authorList>
    </citation>
    <scope>NUCLEOTIDE SEQUENCE</scope>
    <source>
        <strain evidence="1">CBS 190363</strain>
    </source>
</reference>